<proteinExistence type="predicted"/>
<keyword evidence="6" id="KW-0965">Cell junction</keyword>
<feature type="domain" description="PB1" evidence="8">
    <location>
        <begin position="17"/>
        <end position="98"/>
    </location>
</feature>
<organism evidence="9 10">
    <name type="scientific">Spodoptera exigua</name>
    <name type="common">Beet armyworm</name>
    <name type="synonym">Noctua fulgens</name>
    <dbReference type="NCBI Taxonomy" id="7107"/>
    <lineage>
        <taxon>Eukaryota</taxon>
        <taxon>Metazoa</taxon>
        <taxon>Ecdysozoa</taxon>
        <taxon>Arthropoda</taxon>
        <taxon>Hexapoda</taxon>
        <taxon>Insecta</taxon>
        <taxon>Pterygota</taxon>
        <taxon>Neoptera</taxon>
        <taxon>Endopterygota</taxon>
        <taxon>Lepidoptera</taxon>
        <taxon>Glossata</taxon>
        <taxon>Ditrysia</taxon>
        <taxon>Noctuoidea</taxon>
        <taxon>Noctuidae</taxon>
        <taxon>Amphipyrinae</taxon>
        <taxon>Spodoptera</taxon>
    </lineage>
</organism>
<evidence type="ECO:0000256" key="1">
    <source>
        <dbReference type="ARBA" id="ARBA00004236"/>
    </source>
</evidence>
<accession>A0A835LAN6</accession>
<evidence type="ECO:0000256" key="5">
    <source>
        <dbReference type="ARBA" id="ARBA00022490"/>
    </source>
</evidence>
<gene>
    <name evidence="9" type="ORF">HW555_001228</name>
</gene>
<reference evidence="9" key="1">
    <citation type="submission" date="2020-08" db="EMBL/GenBank/DDBJ databases">
        <title>Spodoptera exigua strain:BAW_Kor-Di-RS1 Genome sequencing and assembly.</title>
        <authorList>
            <person name="Kim J."/>
            <person name="Nam H.Y."/>
            <person name="Kwon M."/>
            <person name="Choi J.H."/>
            <person name="Cho S.R."/>
            <person name="Kim G.-H."/>
        </authorList>
    </citation>
    <scope>NUCLEOTIDE SEQUENCE</scope>
    <source>
        <strain evidence="9">BAW_Kor-Di-RS1</strain>
        <tissue evidence="9">Whole-body</tissue>
    </source>
</reference>
<dbReference type="GO" id="GO:0005886">
    <property type="term" value="C:plasma membrane"/>
    <property type="evidence" value="ECO:0007669"/>
    <property type="project" value="UniProtKB-SubCell"/>
</dbReference>
<dbReference type="PANTHER" id="PTHR14102">
    <property type="entry name" value="PAR-6-RELATED"/>
    <property type="match status" value="1"/>
</dbReference>
<protein>
    <recommendedName>
        <fullName evidence="8">PB1 domain-containing protein</fullName>
    </recommendedName>
</protein>
<evidence type="ECO:0000256" key="2">
    <source>
        <dbReference type="ARBA" id="ARBA00004282"/>
    </source>
</evidence>
<evidence type="ECO:0000256" key="3">
    <source>
        <dbReference type="ARBA" id="ARBA00004496"/>
    </source>
</evidence>
<dbReference type="Proteomes" id="UP000648187">
    <property type="component" value="Unassembled WGS sequence"/>
</dbReference>
<evidence type="ECO:0000259" key="8">
    <source>
        <dbReference type="PROSITE" id="PS51745"/>
    </source>
</evidence>
<dbReference type="PROSITE" id="PS51745">
    <property type="entry name" value="PB1"/>
    <property type="match status" value="1"/>
</dbReference>
<keyword evidence="4" id="KW-1003">Cell membrane</keyword>
<evidence type="ECO:0000256" key="4">
    <source>
        <dbReference type="ARBA" id="ARBA00022475"/>
    </source>
</evidence>
<keyword evidence="5" id="KW-0963">Cytoplasm</keyword>
<dbReference type="GO" id="GO:0005737">
    <property type="term" value="C:cytoplasm"/>
    <property type="evidence" value="ECO:0007669"/>
    <property type="project" value="UniProtKB-SubCell"/>
</dbReference>
<dbReference type="SMART" id="SM00666">
    <property type="entry name" value="PB1"/>
    <property type="match status" value="1"/>
</dbReference>
<keyword evidence="7" id="KW-0472">Membrane</keyword>
<dbReference type="GO" id="GO:0007098">
    <property type="term" value="P:centrosome cycle"/>
    <property type="evidence" value="ECO:0007669"/>
    <property type="project" value="TreeGrafter"/>
</dbReference>
<dbReference type="Pfam" id="PF00564">
    <property type="entry name" value="PB1"/>
    <property type="match status" value="1"/>
</dbReference>
<evidence type="ECO:0000256" key="7">
    <source>
        <dbReference type="ARBA" id="ARBA00023136"/>
    </source>
</evidence>
<evidence type="ECO:0000256" key="6">
    <source>
        <dbReference type="ARBA" id="ARBA00022949"/>
    </source>
</evidence>
<evidence type="ECO:0000313" key="9">
    <source>
        <dbReference type="EMBL" id="KAF9423419.1"/>
    </source>
</evidence>
<dbReference type="PANTHER" id="PTHR14102:SF11">
    <property type="entry name" value="LD29223P"/>
    <property type="match status" value="1"/>
</dbReference>
<dbReference type="InterPro" id="IPR053793">
    <property type="entry name" value="PB1-like"/>
</dbReference>
<dbReference type="SUPFAM" id="SSF54277">
    <property type="entry name" value="CAD &amp; PB1 domains"/>
    <property type="match status" value="1"/>
</dbReference>
<comment type="caution">
    <text evidence="9">The sequence shown here is derived from an EMBL/GenBank/DDBJ whole genome shotgun (WGS) entry which is preliminary data.</text>
</comment>
<dbReference type="Gene3D" id="3.10.20.90">
    <property type="entry name" value="Phosphatidylinositol 3-kinase Catalytic Subunit, Chain A, domain 1"/>
    <property type="match status" value="1"/>
</dbReference>
<comment type="subcellular location">
    <subcellularLocation>
        <location evidence="2">Cell junction</location>
    </subcellularLocation>
    <subcellularLocation>
        <location evidence="1">Cell membrane</location>
    </subcellularLocation>
    <subcellularLocation>
        <location evidence="3">Cytoplasm</location>
    </subcellularLocation>
</comment>
<dbReference type="FunFam" id="3.10.20.90:FF:000031">
    <property type="entry name" value="Partitioning defective 6 homolog alpha"/>
    <property type="match status" value="1"/>
</dbReference>
<dbReference type="InterPro" id="IPR034868">
    <property type="entry name" value="PB1_Par6"/>
</dbReference>
<dbReference type="AlphaFoldDB" id="A0A835LAN6"/>
<sequence>MGEMSKNKIAARVDSQTVEVKTKFDAEFRRFSLNRTEKLKYEDFKALIEKLHRLHDVAFLISYTDPRDGDLLPINNDDNLARALLTARPLLRVIIQRKEQGTLYFEIAQIMAKPKKQKSEEELERRRIARRQKYQTIKNNPELYAAEQEKKRQYYLKAKENKKIKTHASKEFKDENGKSSKKFYRKKVSQRIIENVAVTEESCDIENVNMNTDPLNIENQEIKPKISKREQKLIKKIKTMKIQHEKEKRNYILLLNRYRFRLNYLKRKISTLTGEISNEAEKTKNEDKKQLFDTLLSAEITQKFAKTANRKDKRVITKLIDKEKFKKFKVATDLRKVHLRERFKKNARNNINIQKLVEKFYEDDINSRITPGKKQYKKKHGIVKQVRYLLDSIKNLHKKFLAENTNIKISYTTFTRLRPFWVSLPTDDRDTCACLLHTNFNLLIAALNKNNILHVKDSHNLIKEICCDKYRLDCLNRKCASCKNKTVPYKEFRNDKEIQYMVWERDTKKVDTKEIKIIKKKTKRSDPRNLIIELENMLSKFLSHTKMGIIQEHEIKLRELMLPKDIATFKGTMTVHQVIWAADSAYLEFRKQSCFECISVACKHGKHMRFFKIYNTPIGSTMENVKVIPENKRIKVLSDVTIRYANTDDPMLHDSTPSTSSLRSIRHSWANKCFINNYTKATDHEKEFLDFLKKCEDDDDDPLSD</sequence>
<evidence type="ECO:0000313" key="10">
    <source>
        <dbReference type="Proteomes" id="UP000648187"/>
    </source>
</evidence>
<dbReference type="EMBL" id="JACKWZ010000009">
    <property type="protein sequence ID" value="KAF9423419.1"/>
    <property type="molecule type" value="Genomic_DNA"/>
</dbReference>
<dbReference type="CDD" id="cd06403">
    <property type="entry name" value="PB1_Par6"/>
    <property type="match status" value="1"/>
</dbReference>
<dbReference type="InterPro" id="IPR051741">
    <property type="entry name" value="PAR6_homolog"/>
</dbReference>
<name>A0A835LAN6_SPOEX</name>
<keyword evidence="10" id="KW-1185">Reference proteome</keyword>
<dbReference type="GO" id="GO:0070161">
    <property type="term" value="C:anchoring junction"/>
    <property type="evidence" value="ECO:0007669"/>
    <property type="project" value="UniProtKB-SubCell"/>
</dbReference>
<dbReference type="InterPro" id="IPR000270">
    <property type="entry name" value="PB1_dom"/>
</dbReference>